<dbReference type="CDD" id="cd20628">
    <property type="entry name" value="CYP4"/>
    <property type="match status" value="1"/>
</dbReference>
<dbReference type="InterPro" id="IPR001128">
    <property type="entry name" value="Cyt_P450"/>
</dbReference>
<dbReference type="PANTHER" id="PTHR24291">
    <property type="entry name" value="CYTOCHROME P450 FAMILY 4"/>
    <property type="match status" value="1"/>
</dbReference>
<dbReference type="PRINTS" id="PR00463">
    <property type="entry name" value="EP450I"/>
</dbReference>
<gene>
    <name evidence="11" type="primary">Cyp4v2</name>
    <name evidence="11" type="ORF">CEXT_265521</name>
</gene>
<evidence type="ECO:0000256" key="3">
    <source>
        <dbReference type="ARBA" id="ARBA00010617"/>
    </source>
</evidence>
<comment type="subcellular location">
    <subcellularLocation>
        <location evidence="2">Endoplasmic reticulum membrane</location>
    </subcellularLocation>
</comment>
<evidence type="ECO:0000256" key="4">
    <source>
        <dbReference type="ARBA" id="ARBA00022617"/>
    </source>
</evidence>
<evidence type="ECO:0000256" key="10">
    <source>
        <dbReference type="RuleBase" id="RU000461"/>
    </source>
</evidence>
<dbReference type="GO" id="GO:0004497">
    <property type="term" value="F:monooxygenase activity"/>
    <property type="evidence" value="ECO:0007669"/>
    <property type="project" value="UniProtKB-KW"/>
</dbReference>
<comment type="similarity">
    <text evidence="3 10">Belongs to the cytochrome P450 family.</text>
</comment>
<dbReference type="EMBL" id="BPLR01013428">
    <property type="protein sequence ID" value="GIY61092.1"/>
    <property type="molecule type" value="Genomic_DNA"/>
</dbReference>
<dbReference type="GO" id="GO:0005506">
    <property type="term" value="F:iron ion binding"/>
    <property type="evidence" value="ECO:0007669"/>
    <property type="project" value="InterPro"/>
</dbReference>
<keyword evidence="5" id="KW-0256">Endoplasmic reticulum</keyword>
<keyword evidence="4 9" id="KW-0349">Heme</keyword>
<dbReference type="SUPFAM" id="SSF48264">
    <property type="entry name" value="Cytochrome P450"/>
    <property type="match status" value="1"/>
</dbReference>
<organism evidence="11 12">
    <name type="scientific">Caerostris extrusa</name>
    <name type="common">Bark spider</name>
    <name type="synonym">Caerostris bankana</name>
    <dbReference type="NCBI Taxonomy" id="172846"/>
    <lineage>
        <taxon>Eukaryota</taxon>
        <taxon>Metazoa</taxon>
        <taxon>Ecdysozoa</taxon>
        <taxon>Arthropoda</taxon>
        <taxon>Chelicerata</taxon>
        <taxon>Arachnida</taxon>
        <taxon>Araneae</taxon>
        <taxon>Araneomorphae</taxon>
        <taxon>Entelegynae</taxon>
        <taxon>Araneoidea</taxon>
        <taxon>Araneidae</taxon>
        <taxon>Caerostris</taxon>
    </lineage>
</organism>
<dbReference type="GO" id="GO:0020037">
    <property type="term" value="F:heme binding"/>
    <property type="evidence" value="ECO:0007669"/>
    <property type="project" value="InterPro"/>
</dbReference>
<dbReference type="PRINTS" id="PR00385">
    <property type="entry name" value="P450"/>
</dbReference>
<dbReference type="Gene3D" id="1.10.630.10">
    <property type="entry name" value="Cytochrome P450"/>
    <property type="match status" value="1"/>
</dbReference>
<evidence type="ECO:0000256" key="6">
    <source>
        <dbReference type="ARBA" id="ARBA00023004"/>
    </source>
</evidence>
<keyword evidence="8" id="KW-0472">Membrane</keyword>
<dbReference type="InterPro" id="IPR036396">
    <property type="entry name" value="Cyt_P450_sf"/>
</dbReference>
<evidence type="ECO:0000256" key="2">
    <source>
        <dbReference type="ARBA" id="ARBA00004586"/>
    </source>
</evidence>
<evidence type="ECO:0000256" key="1">
    <source>
        <dbReference type="ARBA" id="ARBA00001971"/>
    </source>
</evidence>
<dbReference type="GO" id="GO:0005789">
    <property type="term" value="C:endoplasmic reticulum membrane"/>
    <property type="evidence" value="ECO:0007669"/>
    <property type="project" value="UniProtKB-SubCell"/>
</dbReference>
<dbReference type="InterPro" id="IPR050196">
    <property type="entry name" value="Cytochrome_P450_Monoox"/>
</dbReference>
<keyword evidence="9 10" id="KW-0479">Metal-binding</keyword>
<evidence type="ECO:0000256" key="5">
    <source>
        <dbReference type="ARBA" id="ARBA00022824"/>
    </source>
</evidence>
<name>A0AAV4UTG6_CAEEX</name>
<evidence type="ECO:0000313" key="11">
    <source>
        <dbReference type="EMBL" id="GIY61092.1"/>
    </source>
</evidence>
<sequence>MLLEIVACVAITVIALLAKLSYWRQRCNQLIPNNQRSFFNPLGEVLDYDGFEISGKKYAVHLGIISAFRKWSNTFSKYPLFCVWITYAPFVLIHKSEAVKDLLQVKKNIQKSWIYYFFQAVCGKGLFFTCDSAQWKDRRKLFAPCFQSNMLKGYLTVFNEHSQKFSKFLMKETENEFTSVDVPISLSTLDIVCECIMGVKIGALENGSKQYVESLHRSLDLLMARVLKFWQWPDLLYWNSKTGKEAAYHRKVVHDFSRTVIEDKKRRYLNGETADNSSRYKSLLEVLLKLHIEDQALDEESLRQEVDTFIIAGHDTVATTIKWALYMIGLHPEVQEKIHEEVDSVLEGDAQRPLSVDDLSDLKYLDCVLKECNRLYPSVPQFGRHISEETKLCGYTAPKGASAIVMTYFLHRDEDVFPDPEKFDPDRFLPENKNKIPEFAYVPFGAGARHCIGRWFGEMEVKTMVCHILRNFSLHSLDSRDKLLTVMNITLQSTQPFRIRFRSRHNNNIK</sequence>
<accession>A0AAV4UTG6</accession>
<dbReference type="InterPro" id="IPR002401">
    <property type="entry name" value="Cyt_P450_E_grp-I"/>
</dbReference>
<keyword evidence="12" id="KW-1185">Reference proteome</keyword>
<protein>
    <submittedName>
        <fullName evidence="11">Cytochrome P450 4V2</fullName>
    </submittedName>
</protein>
<evidence type="ECO:0000256" key="9">
    <source>
        <dbReference type="PIRSR" id="PIRSR602401-1"/>
    </source>
</evidence>
<proteinExistence type="inferred from homology"/>
<comment type="caution">
    <text evidence="11">The sequence shown here is derived from an EMBL/GenBank/DDBJ whole genome shotgun (WGS) entry which is preliminary data.</text>
</comment>
<evidence type="ECO:0000256" key="7">
    <source>
        <dbReference type="ARBA" id="ARBA00023033"/>
    </source>
</evidence>
<keyword evidence="7 10" id="KW-0503">Monooxygenase</keyword>
<keyword evidence="10" id="KW-0560">Oxidoreductase</keyword>
<comment type="cofactor">
    <cofactor evidence="1 9">
        <name>heme</name>
        <dbReference type="ChEBI" id="CHEBI:30413"/>
    </cofactor>
</comment>
<dbReference type="InterPro" id="IPR017972">
    <property type="entry name" value="Cyt_P450_CS"/>
</dbReference>
<keyword evidence="6 9" id="KW-0408">Iron</keyword>
<evidence type="ECO:0000256" key="8">
    <source>
        <dbReference type="ARBA" id="ARBA00023136"/>
    </source>
</evidence>
<dbReference type="PANTHER" id="PTHR24291:SF189">
    <property type="entry name" value="CYTOCHROME P450 4C3-RELATED"/>
    <property type="match status" value="1"/>
</dbReference>
<feature type="binding site" description="axial binding residue" evidence="9">
    <location>
        <position position="451"/>
    </location>
    <ligand>
        <name>heme</name>
        <dbReference type="ChEBI" id="CHEBI:30413"/>
    </ligand>
    <ligandPart>
        <name>Fe</name>
        <dbReference type="ChEBI" id="CHEBI:18248"/>
    </ligandPart>
</feature>
<dbReference type="AlphaFoldDB" id="A0AAV4UTG6"/>
<reference evidence="11 12" key="1">
    <citation type="submission" date="2021-06" db="EMBL/GenBank/DDBJ databases">
        <title>Caerostris extrusa draft genome.</title>
        <authorList>
            <person name="Kono N."/>
            <person name="Arakawa K."/>
        </authorList>
    </citation>
    <scope>NUCLEOTIDE SEQUENCE [LARGE SCALE GENOMIC DNA]</scope>
</reference>
<dbReference type="Pfam" id="PF00067">
    <property type="entry name" value="p450"/>
    <property type="match status" value="1"/>
</dbReference>
<dbReference type="Proteomes" id="UP001054945">
    <property type="component" value="Unassembled WGS sequence"/>
</dbReference>
<evidence type="ECO:0000313" key="12">
    <source>
        <dbReference type="Proteomes" id="UP001054945"/>
    </source>
</evidence>
<dbReference type="GO" id="GO:0016705">
    <property type="term" value="F:oxidoreductase activity, acting on paired donors, with incorporation or reduction of molecular oxygen"/>
    <property type="evidence" value="ECO:0007669"/>
    <property type="project" value="InterPro"/>
</dbReference>
<dbReference type="PROSITE" id="PS00086">
    <property type="entry name" value="CYTOCHROME_P450"/>
    <property type="match status" value="1"/>
</dbReference>